<feature type="coiled-coil region" evidence="1">
    <location>
        <begin position="10"/>
        <end position="37"/>
    </location>
</feature>
<name>A0A645CGN8_9ZZZZ</name>
<sequence length="149" mass="17597">MSDKFNLNYVTKINNYIKKLERNKVNLEKEIKNHTVCINLKEEKFKKLSFEKKSLDEKYEQFLNFLINRGISFEVNNIILKLRQWDSIKVAFEKDRLTLKDKNNQVVKTLEEIGGIIFKDIINRGYSARAIVIRAEEKNAVIQVRFNGA</sequence>
<evidence type="ECO:0000256" key="1">
    <source>
        <dbReference type="SAM" id="Coils"/>
    </source>
</evidence>
<organism evidence="2">
    <name type="scientific">bioreactor metagenome</name>
    <dbReference type="NCBI Taxonomy" id="1076179"/>
    <lineage>
        <taxon>unclassified sequences</taxon>
        <taxon>metagenomes</taxon>
        <taxon>ecological metagenomes</taxon>
    </lineage>
</organism>
<keyword evidence="1" id="KW-0175">Coiled coil</keyword>
<reference evidence="2" key="1">
    <citation type="submission" date="2019-08" db="EMBL/GenBank/DDBJ databases">
        <authorList>
            <person name="Kucharzyk K."/>
            <person name="Murdoch R.W."/>
            <person name="Higgins S."/>
            <person name="Loffler F."/>
        </authorList>
    </citation>
    <scope>NUCLEOTIDE SEQUENCE</scope>
</reference>
<dbReference type="EMBL" id="VSSQ01027067">
    <property type="protein sequence ID" value="MPM76104.1"/>
    <property type="molecule type" value="Genomic_DNA"/>
</dbReference>
<proteinExistence type="predicted"/>
<dbReference type="AlphaFoldDB" id="A0A645CGN8"/>
<comment type="caution">
    <text evidence="2">The sequence shown here is derived from an EMBL/GenBank/DDBJ whole genome shotgun (WGS) entry which is preliminary data.</text>
</comment>
<evidence type="ECO:0000313" key="2">
    <source>
        <dbReference type="EMBL" id="MPM76104.1"/>
    </source>
</evidence>
<gene>
    <name evidence="2" type="ORF">SDC9_123099</name>
</gene>
<accession>A0A645CGN8</accession>
<protein>
    <submittedName>
        <fullName evidence="2">Uncharacterized protein</fullName>
    </submittedName>
</protein>